<dbReference type="Gene3D" id="2.60.20.10">
    <property type="entry name" value="Crystallins"/>
    <property type="match status" value="1"/>
</dbReference>
<evidence type="ECO:0000256" key="2">
    <source>
        <dbReference type="ARBA" id="ARBA00022729"/>
    </source>
</evidence>
<comment type="caution">
    <text evidence="11">The sequence shown here is derived from an EMBL/GenBank/DDBJ whole genome shotgun (WGS) entry which is preliminary data.</text>
</comment>
<keyword evidence="2 10" id="KW-0732">Signal</keyword>
<proteinExistence type="predicted"/>
<keyword evidence="3" id="KW-0472">Membrane</keyword>
<feature type="chain" id="PRO_5043395254" description="Syncollin" evidence="10">
    <location>
        <begin position="21"/>
        <end position="133"/>
    </location>
</feature>
<evidence type="ECO:0000256" key="1">
    <source>
        <dbReference type="ARBA" id="ARBA00022483"/>
    </source>
</evidence>
<dbReference type="InterPro" id="IPR028137">
    <property type="entry name" value="Syncollin"/>
</dbReference>
<keyword evidence="1" id="KW-0268">Exocytosis</keyword>
<name>A0AAV7N793_PLEWA</name>
<keyword evidence="4" id="KW-1015">Disulfide bond</keyword>
<accession>A0AAV7N793</accession>
<sequence length="133" mass="14805">MKPAPLTVLLLPLFLALASAQCPNPADIKDDEGVKVCARMFEDSSPYYDQCCGGKYLDARPGDDMPYIPLGWNNRISSLVVATRCELTVWSKSGKGGNMRRFNSGIQYRLKELKQGLLGNWDNAISSYYCKCN</sequence>
<dbReference type="FunFam" id="2.60.20.10:FF:000014">
    <property type="entry name" value="Syncollin"/>
    <property type="match status" value="1"/>
</dbReference>
<protein>
    <recommendedName>
        <fullName evidence="9">Syncollin</fullName>
    </recommendedName>
</protein>
<evidence type="ECO:0000256" key="9">
    <source>
        <dbReference type="ARBA" id="ARBA00074712"/>
    </source>
</evidence>
<keyword evidence="12" id="KW-1185">Reference proteome</keyword>
<evidence type="ECO:0000256" key="8">
    <source>
        <dbReference type="ARBA" id="ARBA00060468"/>
    </source>
</evidence>
<dbReference type="GO" id="GO:0042589">
    <property type="term" value="C:zymogen granule membrane"/>
    <property type="evidence" value="ECO:0007669"/>
    <property type="project" value="UniProtKB-SubCell"/>
</dbReference>
<evidence type="ECO:0000256" key="10">
    <source>
        <dbReference type="SAM" id="SignalP"/>
    </source>
</evidence>
<evidence type="ECO:0000256" key="7">
    <source>
        <dbReference type="ARBA" id="ARBA00057037"/>
    </source>
</evidence>
<evidence type="ECO:0000313" key="11">
    <source>
        <dbReference type="EMBL" id="KAJ1109078.1"/>
    </source>
</evidence>
<gene>
    <name evidence="11" type="ORF">NDU88_006445</name>
</gene>
<comment type="subcellular location">
    <subcellularLocation>
        <location evidence="6">Zymogen granule lumen</location>
    </subcellularLocation>
    <subcellularLocation>
        <location evidence="8">Zymogen granule membrane</location>
        <topology evidence="8">Peripheral membrane protein</topology>
        <orientation evidence="8">Lumenal side</orientation>
    </subcellularLocation>
</comment>
<evidence type="ECO:0000256" key="6">
    <source>
        <dbReference type="ARBA" id="ARBA00037795"/>
    </source>
</evidence>
<dbReference type="Pfam" id="PF15138">
    <property type="entry name" value="Syncollin"/>
    <property type="match status" value="1"/>
</dbReference>
<keyword evidence="5" id="KW-0968">Cytoplasmic vesicle</keyword>
<dbReference type="Proteomes" id="UP001066276">
    <property type="component" value="Chromosome 9"/>
</dbReference>
<evidence type="ECO:0000256" key="4">
    <source>
        <dbReference type="ARBA" id="ARBA00023157"/>
    </source>
</evidence>
<evidence type="ECO:0000256" key="3">
    <source>
        <dbReference type="ARBA" id="ARBA00023136"/>
    </source>
</evidence>
<reference evidence="11" key="1">
    <citation type="journal article" date="2022" name="bioRxiv">
        <title>Sequencing and chromosome-scale assembly of the giantPleurodeles waltlgenome.</title>
        <authorList>
            <person name="Brown T."/>
            <person name="Elewa A."/>
            <person name="Iarovenko S."/>
            <person name="Subramanian E."/>
            <person name="Araus A.J."/>
            <person name="Petzold A."/>
            <person name="Susuki M."/>
            <person name="Suzuki K.-i.T."/>
            <person name="Hayashi T."/>
            <person name="Toyoda A."/>
            <person name="Oliveira C."/>
            <person name="Osipova E."/>
            <person name="Leigh N.D."/>
            <person name="Simon A."/>
            <person name="Yun M.H."/>
        </authorList>
    </citation>
    <scope>NUCLEOTIDE SEQUENCE</scope>
    <source>
        <strain evidence="11">20211129_DDA</strain>
        <tissue evidence="11">Liver</tissue>
    </source>
</reference>
<dbReference type="GO" id="GO:0006887">
    <property type="term" value="P:exocytosis"/>
    <property type="evidence" value="ECO:0007669"/>
    <property type="project" value="UniProtKB-KW"/>
</dbReference>
<dbReference type="PANTHER" id="PTHR17503">
    <property type="entry name" value="SYNCOLLIN"/>
    <property type="match status" value="1"/>
</dbReference>
<comment type="function">
    <text evidence="7">Functions in exocytosis in pancreatic acinar cells regulating the fusion of zymogen granules with each other. May have a pore-forming activity on membranes and regulate exocytosis in other exocrine tissues.</text>
</comment>
<evidence type="ECO:0000313" key="12">
    <source>
        <dbReference type="Proteomes" id="UP001066276"/>
    </source>
</evidence>
<dbReference type="AlphaFoldDB" id="A0AAV7N793"/>
<dbReference type="PANTHER" id="PTHR17503:SF0">
    <property type="entry name" value="SYNCOLLIN"/>
    <property type="match status" value="1"/>
</dbReference>
<organism evidence="11 12">
    <name type="scientific">Pleurodeles waltl</name>
    <name type="common">Iberian ribbed newt</name>
    <dbReference type="NCBI Taxonomy" id="8319"/>
    <lineage>
        <taxon>Eukaryota</taxon>
        <taxon>Metazoa</taxon>
        <taxon>Chordata</taxon>
        <taxon>Craniata</taxon>
        <taxon>Vertebrata</taxon>
        <taxon>Euteleostomi</taxon>
        <taxon>Amphibia</taxon>
        <taxon>Batrachia</taxon>
        <taxon>Caudata</taxon>
        <taxon>Salamandroidea</taxon>
        <taxon>Salamandridae</taxon>
        <taxon>Pleurodelinae</taxon>
        <taxon>Pleurodeles</taxon>
    </lineage>
</organism>
<evidence type="ECO:0000256" key="5">
    <source>
        <dbReference type="ARBA" id="ARBA00023329"/>
    </source>
</evidence>
<feature type="signal peptide" evidence="10">
    <location>
        <begin position="1"/>
        <end position="20"/>
    </location>
</feature>
<dbReference type="EMBL" id="JANPWB010000013">
    <property type="protein sequence ID" value="KAJ1109078.1"/>
    <property type="molecule type" value="Genomic_DNA"/>
</dbReference>